<feature type="transmembrane region" description="Helical" evidence="7">
    <location>
        <begin position="87"/>
        <end position="105"/>
    </location>
</feature>
<proteinExistence type="predicted"/>
<gene>
    <name evidence="9" type="ORF">GCM10009727_18900</name>
</gene>
<feature type="transmembrane region" description="Helical" evidence="7">
    <location>
        <begin position="318"/>
        <end position="337"/>
    </location>
</feature>
<dbReference type="InterPro" id="IPR011701">
    <property type="entry name" value="MFS"/>
</dbReference>
<keyword evidence="5 7" id="KW-1133">Transmembrane helix</keyword>
<organism evidence="9 10">
    <name type="scientific">Actinomadura napierensis</name>
    <dbReference type="NCBI Taxonomy" id="267854"/>
    <lineage>
        <taxon>Bacteria</taxon>
        <taxon>Bacillati</taxon>
        <taxon>Actinomycetota</taxon>
        <taxon>Actinomycetes</taxon>
        <taxon>Streptosporangiales</taxon>
        <taxon>Thermomonosporaceae</taxon>
        <taxon>Actinomadura</taxon>
    </lineage>
</organism>
<evidence type="ECO:0000256" key="1">
    <source>
        <dbReference type="ARBA" id="ARBA00004651"/>
    </source>
</evidence>
<dbReference type="SUPFAM" id="SSF103473">
    <property type="entry name" value="MFS general substrate transporter"/>
    <property type="match status" value="1"/>
</dbReference>
<feature type="transmembrane region" description="Helical" evidence="7">
    <location>
        <begin position="175"/>
        <end position="198"/>
    </location>
</feature>
<dbReference type="CDD" id="cd17321">
    <property type="entry name" value="MFS_MMR_MDR_like"/>
    <property type="match status" value="1"/>
</dbReference>
<feature type="transmembrane region" description="Helical" evidence="7">
    <location>
        <begin position="50"/>
        <end position="75"/>
    </location>
</feature>
<evidence type="ECO:0000256" key="3">
    <source>
        <dbReference type="ARBA" id="ARBA00022475"/>
    </source>
</evidence>
<dbReference type="Gene3D" id="1.20.1250.20">
    <property type="entry name" value="MFS general substrate transporter like domains"/>
    <property type="match status" value="1"/>
</dbReference>
<evidence type="ECO:0000256" key="7">
    <source>
        <dbReference type="SAM" id="Phobius"/>
    </source>
</evidence>
<comment type="caution">
    <text evidence="9">The sequence shown here is derived from an EMBL/GenBank/DDBJ whole genome shotgun (WGS) entry which is preliminary data.</text>
</comment>
<comment type="subcellular location">
    <subcellularLocation>
        <location evidence="1">Cell membrane</location>
        <topology evidence="1">Multi-pass membrane protein</topology>
    </subcellularLocation>
</comment>
<feature type="transmembrane region" description="Helical" evidence="7">
    <location>
        <begin position="446"/>
        <end position="468"/>
    </location>
</feature>
<evidence type="ECO:0000256" key="2">
    <source>
        <dbReference type="ARBA" id="ARBA00022448"/>
    </source>
</evidence>
<feature type="transmembrane region" description="Helical" evidence="7">
    <location>
        <begin position="235"/>
        <end position="258"/>
    </location>
</feature>
<evidence type="ECO:0000256" key="5">
    <source>
        <dbReference type="ARBA" id="ARBA00022989"/>
    </source>
</evidence>
<evidence type="ECO:0000313" key="10">
    <source>
        <dbReference type="Proteomes" id="UP001501020"/>
    </source>
</evidence>
<dbReference type="InterPro" id="IPR005829">
    <property type="entry name" value="Sugar_transporter_CS"/>
</dbReference>
<evidence type="ECO:0000313" key="9">
    <source>
        <dbReference type="EMBL" id="GAA2128352.1"/>
    </source>
</evidence>
<dbReference type="PANTHER" id="PTHR42718:SF46">
    <property type="entry name" value="BLR6921 PROTEIN"/>
    <property type="match status" value="1"/>
</dbReference>
<keyword evidence="4 7" id="KW-0812">Transmembrane</keyword>
<dbReference type="PROSITE" id="PS50850">
    <property type="entry name" value="MFS"/>
    <property type="match status" value="1"/>
</dbReference>
<feature type="transmembrane region" description="Helical" evidence="7">
    <location>
        <begin position="117"/>
        <end position="136"/>
    </location>
</feature>
<reference evidence="10" key="1">
    <citation type="journal article" date="2019" name="Int. J. Syst. Evol. Microbiol.">
        <title>The Global Catalogue of Microorganisms (GCM) 10K type strain sequencing project: providing services to taxonomists for standard genome sequencing and annotation.</title>
        <authorList>
            <consortium name="The Broad Institute Genomics Platform"/>
            <consortium name="The Broad Institute Genome Sequencing Center for Infectious Disease"/>
            <person name="Wu L."/>
            <person name="Ma J."/>
        </authorList>
    </citation>
    <scope>NUCLEOTIDE SEQUENCE [LARGE SCALE GENOMIC DNA]</scope>
    <source>
        <strain evidence="10">JCM 13850</strain>
    </source>
</reference>
<keyword evidence="6 7" id="KW-0472">Membrane</keyword>
<dbReference type="PROSITE" id="PS00216">
    <property type="entry name" value="SUGAR_TRANSPORT_1"/>
    <property type="match status" value="1"/>
</dbReference>
<keyword evidence="2" id="KW-0813">Transport</keyword>
<feature type="transmembrane region" description="Helical" evidence="7">
    <location>
        <begin position="148"/>
        <end position="169"/>
    </location>
</feature>
<dbReference type="EMBL" id="BAAAMR010000012">
    <property type="protein sequence ID" value="GAA2128352.1"/>
    <property type="molecule type" value="Genomic_DNA"/>
</dbReference>
<sequence>MCGMHTIQEKPVIGPAARPGLTLTVVAVVQFMVSLDLSVVNVGLPRIAQGLGFGAVGVTWVIHAYALTFGGLLLLGGKAADRYGRKGVLLAGLGLFGLASLAGGLAQEPGHLVAARAAQGVGAAALAPAALALLSATFPAGKARVRAFGIWSAVNAIGAALGVLIGGLLTQYAGWRWVMFVNVPMAAGALVLAWRGVAADRPVARAGRPDVLGAVLATAGMTLLVFGVVRTDRYAWTSPVTLTTLAAAAVLLTAFVLVERTTSREPLLRLGLFANRSVAGANAYNLLVGAALASSFYFMSLYLQRVLGHGPAQTGVEFAPFAFGVIVGAVLAVKLGYRLSPRTLLVSGGLLTAAGFALFGMIRPDGVYAVDVLGPSIVASIGFGLCLGPVVSVATAGVAAHETGAASGLLASSRQIGGSLGLAALGTAAHDRTGHTVTFRTLNDGYALGLTLGAVLLLAAALIAFTVLRGSGPPQAAEQAGDLRSVPAQS</sequence>
<dbReference type="PRINTS" id="PR01036">
    <property type="entry name" value="TCRTETB"/>
</dbReference>
<feature type="domain" description="Major facilitator superfamily (MFS) profile" evidence="8">
    <location>
        <begin position="22"/>
        <end position="471"/>
    </location>
</feature>
<evidence type="ECO:0000259" key="8">
    <source>
        <dbReference type="PROSITE" id="PS50850"/>
    </source>
</evidence>
<keyword evidence="10" id="KW-1185">Reference proteome</keyword>
<evidence type="ECO:0000256" key="4">
    <source>
        <dbReference type="ARBA" id="ARBA00022692"/>
    </source>
</evidence>
<dbReference type="PANTHER" id="PTHR42718">
    <property type="entry name" value="MAJOR FACILITATOR SUPERFAMILY MULTIDRUG TRANSPORTER MFSC"/>
    <property type="match status" value="1"/>
</dbReference>
<dbReference type="Gene3D" id="1.20.1720.10">
    <property type="entry name" value="Multidrug resistance protein D"/>
    <property type="match status" value="1"/>
</dbReference>
<keyword evidence="3" id="KW-1003">Cell membrane</keyword>
<accession>A0ABP5KD97</accession>
<feature type="transmembrane region" description="Helical" evidence="7">
    <location>
        <begin position="210"/>
        <end position="229"/>
    </location>
</feature>
<name>A0ABP5KD97_9ACTN</name>
<protein>
    <submittedName>
        <fullName evidence="9">MFS transporter</fullName>
    </submittedName>
</protein>
<evidence type="ECO:0000256" key="6">
    <source>
        <dbReference type="ARBA" id="ARBA00023136"/>
    </source>
</evidence>
<feature type="transmembrane region" description="Helical" evidence="7">
    <location>
        <begin position="344"/>
        <end position="362"/>
    </location>
</feature>
<feature type="transmembrane region" description="Helical" evidence="7">
    <location>
        <begin position="279"/>
        <end position="298"/>
    </location>
</feature>
<dbReference type="Pfam" id="PF07690">
    <property type="entry name" value="MFS_1"/>
    <property type="match status" value="1"/>
</dbReference>
<dbReference type="InterPro" id="IPR036259">
    <property type="entry name" value="MFS_trans_sf"/>
</dbReference>
<feature type="transmembrane region" description="Helical" evidence="7">
    <location>
        <begin position="21"/>
        <end position="44"/>
    </location>
</feature>
<dbReference type="Proteomes" id="UP001501020">
    <property type="component" value="Unassembled WGS sequence"/>
</dbReference>
<dbReference type="InterPro" id="IPR020846">
    <property type="entry name" value="MFS_dom"/>
</dbReference>